<keyword evidence="2" id="KW-1185">Reference proteome</keyword>
<dbReference type="RefSeq" id="XP_007693743.1">
    <property type="nucleotide sequence ID" value="XM_007695553.1"/>
</dbReference>
<dbReference type="Proteomes" id="UP000054032">
    <property type="component" value="Unassembled WGS sequence"/>
</dbReference>
<dbReference type="eggNOG" id="ENOG502SV6Y">
    <property type="taxonomic scope" value="Eukaryota"/>
</dbReference>
<proteinExistence type="predicted"/>
<sequence>MSHIAPKRVVLRCREQYFREHGRMVETFLESQNLLDIEDYGIHICGDPSSPTTLYLVLDLYCREVPIVDLSNLELQVFKVSKNNTFTFKDLGENASKKAYERSLTLDWGANQSNQRS</sequence>
<accession>W6YQG7</accession>
<dbReference type="AlphaFoldDB" id="W6YQG7"/>
<dbReference type="GeneID" id="19119642"/>
<organism evidence="1 2">
    <name type="scientific">Bipolaris oryzae ATCC 44560</name>
    <dbReference type="NCBI Taxonomy" id="930090"/>
    <lineage>
        <taxon>Eukaryota</taxon>
        <taxon>Fungi</taxon>
        <taxon>Dikarya</taxon>
        <taxon>Ascomycota</taxon>
        <taxon>Pezizomycotina</taxon>
        <taxon>Dothideomycetes</taxon>
        <taxon>Pleosporomycetidae</taxon>
        <taxon>Pleosporales</taxon>
        <taxon>Pleosporineae</taxon>
        <taxon>Pleosporaceae</taxon>
        <taxon>Bipolaris</taxon>
    </lineage>
</organism>
<dbReference type="OrthoDB" id="3709982at2759"/>
<evidence type="ECO:0000313" key="2">
    <source>
        <dbReference type="Proteomes" id="UP000054032"/>
    </source>
</evidence>
<dbReference type="EMBL" id="KI964263">
    <property type="protein sequence ID" value="EUC39743.1"/>
    <property type="molecule type" value="Genomic_DNA"/>
</dbReference>
<dbReference type="HOGENOM" id="CLU_122933_1_0_1"/>
<evidence type="ECO:0000313" key="1">
    <source>
        <dbReference type="EMBL" id="EUC39743.1"/>
    </source>
</evidence>
<reference evidence="1 2" key="1">
    <citation type="journal article" date="2013" name="PLoS Genet.">
        <title>Comparative genome structure, secondary metabolite, and effector coding capacity across Cochliobolus pathogens.</title>
        <authorList>
            <person name="Condon B.J."/>
            <person name="Leng Y."/>
            <person name="Wu D."/>
            <person name="Bushley K.E."/>
            <person name="Ohm R.A."/>
            <person name="Otillar R."/>
            <person name="Martin J."/>
            <person name="Schackwitz W."/>
            <person name="Grimwood J."/>
            <person name="MohdZainudin N."/>
            <person name="Xue C."/>
            <person name="Wang R."/>
            <person name="Manning V.A."/>
            <person name="Dhillon B."/>
            <person name="Tu Z.J."/>
            <person name="Steffenson B.J."/>
            <person name="Salamov A."/>
            <person name="Sun H."/>
            <person name="Lowry S."/>
            <person name="LaButti K."/>
            <person name="Han J."/>
            <person name="Copeland A."/>
            <person name="Lindquist E."/>
            <person name="Barry K."/>
            <person name="Schmutz J."/>
            <person name="Baker S.E."/>
            <person name="Ciuffetti L.M."/>
            <person name="Grigoriev I.V."/>
            <person name="Zhong S."/>
            <person name="Turgeon B.G."/>
        </authorList>
    </citation>
    <scope>NUCLEOTIDE SEQUENCE [LARGE SCALE GENOMIC DNA]</scope>
    <source>
        <strain evidence="1 2">ATCC 44560</strain>
    </source>
</reference>
<name>W6YQG7_COCMI</name>
<dbReference type="KEGG" id="bor:COCMIDRAFT_110695"/>
<gene>
    <name evidence="1" type="ORF">COCMIDRAFT_110695</name>
</gene>
<protein>
    <submittedName>
        <fullName evidence="1">Uncharacterized protein</fullName>
    </submittedName>
</protein>